<accession>A0A944QTW9</accession>
<reference evidence="1 2" key="1">
    <citation type="submission" date="2021-05" db="EMBL/GenBank/DDBJ databases">
        <title>Genetic and Functional Diversity in Clade A Lucinid endosymbionts from the Bahamas.</title>
        <authorList>
            <person name="Giani N.M."/>
            <person name="Engel A.S."/>
            <person name="Campbell B.J."/>
        </authorList>
    </citation>
    <scope>NUCLEOTIDE SEQUENCE [LARGE SCALE GENOMIC DNA]</scope>
    <source>
        <strain evidence="1">LUC16012Gg_MoonRockCtena</strain>
    </source>
</reference>
<dbReference type="InterPro" id="IPR021330">
    <property type="entry name" value="DUF2939"/>
</dbReference>
<dbReference type="AlphaFoldDB" id="A0A944QTW9"/>
<sequence length="156" mass="17833">MKGFFALLFLVALAFLVWPYTAVYRLDQALQADDQQALNELVDMVAVREQIKRKLNKNVESAIGDVSNSFIDWLQNGIQRMGADAIEQMVDIQWVVAQLRSHNHKPEHGGILDRMTYAFFDGPDRLLLRIGELDDNPVHAHLSLQGLEWRITAVYN</sequence>
<gene>
    <name evidence="1" type="ORF">KME65_11215</name>
</gene>
<evidence type="ECO:0000313" key="2">
    <source>
        <dbReference type="Proteomes" id="UP000770889"/>
    </source>
</evidence>
<organism evidence="1 2">
    <name type="scientific">Candidatus Thiodiazotropha taylori</name>
    <dbReference type="NCBI Taxonomy" id="2792791"/>
    <lineage>
        <taxon>Bacteria</taxon>
        <taxon>Pseudomonadati</taxon>
        <taxon>Pseudomonadota</taxon>
        <taxon>Gammaproteobacteria</taxon>
        <taxon>Chromatiales</taxon>
        <taxon>Sedimenticolaceae</taxon>
        <taxon>Candidatus Thiodiazotropha</taxon>
    </lineage>
</organism>
<dbReference type="Proteomes" id="UP000770889">
    <property type="component" value="Unassembled WGS sequence"/>
</dbReference>
<protein>
    <submittedName>
        <fullName evidence="1">DUF2939 domain-containing protein</fullName>
    </submittedName>
</protein>
<name>A0A944QTW9_9GAMM</name>
<dbReference type="Pfam" id="PF11159">
    <property type="entry name" value="DUF2939"/>
    <property type="match status" value="1"/>
</dbReference>
<comment type="caution">
    <text evidence="1">The sequence shown here is derived from an EMBL/GenBank/DDBJ whole genome shotgun (WGS) entry which is preliminary data.</text>
</comment>
<proteinExistence type="predicted"/>
<evidence type="ECO:0000313" key="1">
    <source>
        <dbReference type="EMBL" id="MBT2989522.1"/>
    </source>
</evidence>
<dbReference type="EMBL" id="JAHHGM010000009">
    <property type="protein sequence ID" value="MBT2989522.1"/>
    <property type="molecule type" value="Genomic_DNA"/>
</dbReference>